<accession>A0AAD5EIR3</accession>
<feature type="repeat" description="PPR" evidence="2">
    <location>
        <begin position="418"/>
        <end position="452"/>
    </location>
</feature>
<dbReference type="InterPro" id="IPR051222">
    <property type="entry name" value="PPR/CCM1_RNA-binding"/>
</dbReference>
<gene>
    <name evidence="3" type="ORF">K450DRAFT_219125</name>
</gene>
<feature type="repeat" description="PPR" evidence="2">
    <location>
        <begin position="258"/>
        <end position="292"/>
    </location>
</feature>
<feature type="repeat" description="PPR" evidence="2">
    <location>
        <begin position="295"/>
        <end position="325"/>
    </location>
</feature>
<sequence>MRRALRIATSPIAWHERNIFLDAGLRCNMTSLPIPSRTTPSSLSCQAVRRITSCGHPSHLVHTRSLHNSNQETTELLQDNGSTSRPMNATRSKALLLSSFHKSLGTQDIDTIWPVYRAMHRNNLAHHLSRRVYRNIFLYTIHAKATNQNLQRLLYIIGDMKAHGMKLRLTEYNALIRWTGGKTVPRPREQHLSEALALLDELQQQGSTTTSSTMILPSGIQPDVVTYNTLISIACSVSDLRTAQKLYHEMKAKNLQPNIRTYTSLLSALARVHDVSAMETMVEQIRKKGIPNIDNTVTWNALMAGYAINGMADNVHDMFRQMVDRVEEAPTPDAETFRVYIESLLYSHRLAEALGCLRSMDSHGIKPIAAIYNAFFLSLTRKGKARVIKEDHATSAEKTAQILVDLYDSMKKYQVQPNSRTMQGLITALLDNGATDKALNIFVELSQQGNQPDVPFDLSLPVKQLTQLKISKKPTVSIVPETQLVERLHLLLSEQEQSLDQEQPLQEWDSRYEDFEPSGDTAVDCEQTHVYCQ</sequence>
<dbReference type="Pfam" id="PF13041">
    <property type="entry name" value="PPR_2"/>
    <property type="match status" value="1"/>
</dbReference>
<dbReference type="Proteomes" id="UP001206595">
    <property type="component" value="Unassembled WGS sequence"/>
</dbReference>
<dbReference type="Pfam" id="PF13812">
    <property type="entry name" value="PPR_3"/>
    <property type="match status" value="1"/>
</dbReference>
<dbReference type="RefSeq" id="XP_051449293.1">
    <property type="nucleotide sequence ID" value="XM_051585314.1"/>
</dbReference>
<dbReference type="PANTHER" id="PTHR47942:SF63">
    <property type="entry name" value="PENTATRICOPEPTIDE REPEAT-CONTAINING PROTEIN"/>
    <property type="match status" value="1"/>
</dbReference>
<proteinExistence type="predicted"/>
<dbReference type="InterPro" id="IPR011990">
    <property type="entry name" value="TPR-like_helical_dom_sf"/>
</dbReference>
<evidence type="ECO:0000313" key="3">
    <source>
        <dbReference type="EMBL" id="KAI8584289.1"/>
    </source>
</evidence>
<evidence type="ECO:0000313" key="4">
    <source>
        <dbReference type="Proteomes" id="UP001206595"/>
    </source>
</evidence>
<dbReference type="Pfam" id="PF01535">
    <property type="entry name" value="PPR"/>
    <property type="match status" value="1"/>
</dbReference>
<organism evidence="3 4">
    <name type="scientific">Umbelopsis ramanniana AG</name>
    <dbReference type="NCBI Taxonomy" id="1314678"/>
    <lineage>
        <taxon>Eukaryota</taxon>
        <taxon>Fungi</taxon>
        <taxon>Fungi incertae sedis</taxon>
        <taxon>Mucoromycota</taxon>
        <taxon>Mucoromycotina</taxon>
        <taxon>Umbelopsidomycetes</taxon>
        <taxon>Umbelopsidales</taxon>
        <taxon>Umbelopsidaceae</taxon>
        <taxon>Umbelopsis</taxon>
    </lineage>
</organism>
<feature type="repeat" description="PPR" evidence="2">
    <location>
        <begin position="223"/>
        <end position="257"/>
    </location>
</feature>
<dbReference type="AlphaFoldDB" id="A0AAD5EIR3"/>
<reference evidence="3" key="1">
    <citation type="submission" date="2021-06" db="EMBL/GenBank/DDBJ databases">
        <authorList>
            <consortium name="DOE Joint Genome Institute"/>
            <person name="Mondo S.J."/>
            <person name="Amses K.R."/>
            <person name="Simmons D.R."/>
            <person name="Longcore J.E."/>
            <person name="Seto K."/>
            <person name="Alves G.H."/>
            <person name="Bonds A.E."/>
            <person name="Quandt C.A."/>
            <person name="Davis W.J."/>
            <person name="Chang Y."/>
            <person name="Letcher P.M."/>
            <person name="Powell M.J."/>
            <person name="Kuo A."/>
            <person name="Labutti K."/>
            <person name="Pangilinan J."/>
            <person name="Andreopoulos W."/>
            <person name="Tritt A."/>
            <person name="Riley R."/>
            <person name="Hundley H."/>
            <person name="Johnson J."/>
            <person name="Lipzen A."/>
            <person name="Barry K."/>
            <person name="Berbee M.L."/>
            <person name="Buchler N.E."/>
            <person name="Grigoriev I.V."/>
            <person name="Spatafora J.W."/>
            <person name="Stajich J.E."/>
            <person name="James T.Y."/>
        </authorList>
    </citation>
    <scope>NUCLEOTIDE SEQUENCE</scope>
    <source>
        <strain evidence="3">AG</strain>
    </source>
</reference>
<dbReference type="Gene3D" id="1.25.40.10">
    <property type="entry name" value="Tetratricopeptide repeat domain"/>
    <property type="match status" value="3"/>
</dbReference>
<dbReference type="NCBIfam" id="TIGR00756">
    <property type="entry name" value="PPR"/>
    <property type="match status" value="3"/>
</dbReference>
<dbReference type="PROSITE" id="PS51375">
    <property type="entry name" value="PPR"/>
    <property type="match status" value="5"/>
</dbReference>
<dbReference type="EMBL" id="MU620893">
    <property type="protein sequence ID" value="KAI8584289.1"/>
    <property type="molecule type" value="Genomic_DNA"/>
</dbReference>
<keyword evidence="1" id="KW-0677">Repeat</keyword>
<keyword evidence="4" id="KW-1185">Reference proteome</keyword>
<reference evidence="3" key="2">
    <citation type="journal article" date="2022" name="Proc. Natl. Acad. Sci. U.S.A.">
        <title>Diploid-dominant life cycles characterize the early evolution of Fungi.</title>
        <authorList>
            <person name="Amses K.R."/>
            <person name="Simmons D.R."/>
            <person name="Longcore J.E."/>
            <person name="Mondo S.J."/>
            <person name="Seto K."/>
            <person name="Jeronimo G.H."/>
            <person name="Bonds A.E."/>
            <person name="Quandt C.A."/>
            <person name="Davis W.J."/>
            <person name="Chang Y."/>
            <person name="Federici B.A."/>
            <person name="Kuo A."/>
            <person name="LaButti K."/>
            <person name="Pangilinan J."/>
            <person name="Andreopoulos W."/>
            <person name="Tritt A."/>
            <person name="Riley R."/>
            <person name="Hundley H."/>
            <person name="Johnson J."/>
            <person name="Lipzen A."/>
            <person name="Barry K."/>
            <person name="Lang B.F."/>
            <person name="Cuomo C.A."/>
            <person name="Buchler N.E."/>
            <person name="Grigoriev I.V."/>
            <person name="Spatafora J.W."/>
            <person name="Stajich J.E."/>
            <person name="James T.Y."/>
        </authorList>
    </citation>
    <scope>NUCLEOTIDE SEQUENCE</scope>
    <source>
        <strain evidence="3">AG</strain>
    </source>
</reference>
<feature type="repeat" description="PPR" evidence="2">
    <location>
        <begin position="333"/>
        <end position="367"/>
    </location>
</feature>
<dbReference type="InterPro" id="IPR002885">
    <property type="entry name" value="PPR_rpt"/>
</dbReference>
<comment type="caution">
    <text evidence="3">The sequence shown here is derived from an EMBL/GenBank/DDBJ whole genome shotgun (WGS) entry which is preliminary data.</text>
</comment>
<dbReference type="PANTHER" id="PTHR47942">
    <property type="entry name" value="TETRATRICOPEPTIDE REPEAT (TPR)-LIKE SUPERFAMILY PROTEIN-RELATED"/>
    <property type="match status" value="1"/>
</dbReference>
<evidence type="ECO:0000256" key="1">
    <source>
        <dbReference type="ARBA" id="ARBA00022737"/>
    </source>
</evidence>
<evidence type="ECO:0000256" key="2">
    <source>
        <dbReference type="PROSITE-ProRule" id="PRU00708"/>
    </source>
</evidence>
<protein>
    <recommendedName>
        <fullName evidence="5">Pentatricopeptide repeat-containing protein</fullName>
    </recommendedName>
</protein>
<dbReference type="GeneID" id="75910662"/>
<name>A0AAD5EIR3_UMBRA</name>
<evidence type="ECO:0008006" key="5">
    <source>
        <dbReference type="Google" id="ProtNLM"/>
    </source>
</evidence>